<name>A0A7S1SPF4_9CHLO</name>
<proteinExistence type="predicted"/>
<protein>
    <submittedName>
        <fullName evidence="2">Uncharacterized protein</fullName>
    </submittedName>
</protein>
<dbReference type="AlphaFoldDB" id="A0A7S1SPF4"/>
<sequence length="146" mass="16235">MSLATFHGKRSVTRVIRSNEWWMWEVAPEEVVLDGDKLRRDFRRQSSLSRSFKTIVRQTNGRVNEAKQGLSKIMNTISSKYLRNGFAAMEEAEFNLEGAAEESKVSHSPRGGVAVETTDSKQSSTPADNVGSPRIRSNTDGAGKKC</sequence>
<gene>
    <name evidence="2" type="ORF">TCHU04912_LOCUS6883</name>
</gene>
<organism evidence="2">
    <name type="scientific">Tetraselmis chuii</name>
    <dbReference type="NCBI Taxonomy" id="63592"/>
    <lineage>
        <taxon>Eukaryota</taxon>
        <taxon>Viridiplantae</taxon>
        <taxon>Chlorophyta</taxon>
        <taxon>core chlorophytes</taxon>
        <taxon>Chlorodendrophyceae</taxon>
        <taxon>Chlorodendrales</taxon>
        <taxon>Chlorodendraceae</taxon>
        <taxon>Tetraselmis</taxon>
    </lineage>
</organism>
<evidence type="ECO:0000313" key="2">
    <source>
        <dbReference type="EMBL" id="CAD9204648.1"/>
    </source>
</evidence>
<evidence type="ECO:0000256" key="1">
    <source>
        <dbReference type="SAM" id="MobiDB-lite"/>
    </source>
</evidence>
<feature type="region of interest" description="Disordered" evidence="1">
    <location>
        <begin position="98"/>
        <end position="146"/>
    </location>
</feature>
<dbReference type="EMBL" id="HBGG01013386">
    <property type="protein sequence ID" value="CAD9204648.1"/>
    <property type="molecule type" value="Transcribed_RNA"/>
</dbReference>
<reference evidence="2" key="1">
    <citation type="submission" date="2021-01" db="EMBL/GenBank/DDBJ databases">
        <authorList>
            <person name="Corre E."/>
            <person name="Pelletier E."/>
            <person name="Niang G."/>
            <person name="Scheremetjew M."/>
            <person name="Finn R."/>
            <person name="Kale V."/>
            <person name="Holt S."/>
            <person name="Cochrane G."/>
            <person name="Meng A."/>
            <person name="Brown T."/>
            <person name="Cohen L."/>
        </authorList>
    </citation>
    <scope>NUCLEOTIDE SEQUENCE</scope>
    <source>
        <strain evidence="2">PLY429</strain>
    </source>
</reference>
<accession>A0A7S1SPF4</accession>